<feature type="region of interest" description="Disordered" evidence="1">
    <location>
        <begin position="95"/>
        <end position="134"/>
    </location>
</feature>
<accession>C4Y225</accession>
<organism evidence="2 3">
    <name type="scientific">Clavispora lusitaniae (strain ATCC 42720)</name>
    <name type="common">Yeast</name>
    <name type="synonym">Candida lusitaniae</name>
    <dbReference type="NCBI Taxonomy" id="306902"/>
    <lineage>
        <taxon>Eukaryota</taxon>
        <taxon>Fungi</taxon>
        <taxon>Dikarya</taxon>
        <taxon>Ascomycota</taxon>
        <taxon>Saccharomycotina</taxon>
        <taxon>Pichiomycetes</taxon>
        <taxon>Metschnikowiaceae</taxon>
        <taxon>Clavispora</taxon>
    </lineage>
</organism>
<dbReference type="KEGG" id="clu:CLUG_02257"/>
<evidence type="ECO:0000313" key="3">
    <source>
        <dbReference type="Proteomes" id="UP000007703"/>
    </source>
</evidence>
<evidence type="ECO:0000256" key="1">
    <source>
        <dbReference type="SAM" id="MobiDB-lite"/>
    </source>
</evidence>
<feature type="compositionally biased region" description="Polar residues" evidence="1">
    <location>
        <begin position="117"/>
        <end position="132"/>
    </location>
</feature>
<dbReference type="HOGENOM" id="CLU_1120063_0_0_1"/>
<sequence length="248" mass="26594">MAAKKAATVSCAPSRKSRCKARRFVNCGAISGKKPSRARAPHSATPCNARYLSWGKHTAWAKRRASSSQTRTLLKVKASKFGRGVAKTLRMVSTSTAAKSGAARSREGGKSAVGSRVSRSTQSARKCSQPPSSRAHCASVRGTCKRRWSKLQNCACKEASLRGRCSRAMQMSRRSKFSGCGSLANHSQLNVGGRQMSATKDSCKRKKSMSACAVSPSIHARSGKASTQSVCTSGPARTKRRKSYSRLM</sequence>
<feature type="compositionally biased region" description="Basic residues" evidence="1">
    <location>
        <begin position="237"/>
        <end position="248"/>
    </location>
</feature>
<dbReference type="InParanoid" id="C4Y225"/>
<reference evidence="2 3" key="1">
    <citation type="journal article" date="2009" name="Nature">
        <title>Evolution of pathogenicity and sexual reproduction in eight Candida genomes.</title>
        <authorList>
            <person name="Butler G."/>
            <person name="Rasmussen M.D."/>
            <person name="Lin M.F."/>
            <person name="Santos M.A."/>
            <person name="Sakthikumar S."/>
            <person name="Munro C.A."/>
            <person name="Rheinbay E."/>
            <person name="Grabherr M."/>
            <person name="Forche A."/>
            <person name="Reedy J.L."/>
            <person name="Agrafioti I."/>
            <person name="Arnaud M.B."/>
            <person name="Bates S."/>
            <person name="Brown A.J."/>
            <person name="Brunke S."/>
            <person name="Costanzo M.C."/>
            <person name="Fitzpatrick D.A."/>
            <person name="de Groot P.W."/>
            <person name="Harris D."/>
            <person name="Hoyer L.L."/>
            <person name="Hube B."/>
            <person name="Klis F.M."/>
            <person name="Kodira C."/>
            <person name="Lennard N."/>
            <person name="Logue M.E."/>
            <person name="Martin R."/>
            <person name="Neiman A.M."/>
            <person name="Nikolaou E."/>
            <person name="Quail M.A."/>
            <person name="Quinn J."/>
            <person name="Santos M.C."/>
            <person name="Schmitzberger F.F."/>
            <person name="Sherlock G."/>
            <person name="Shah P."/>
            <person name="Silverstein K.A."/>
            <person name="Skrzypek M.S."/>
            <person name="Soll D."/>
            <person name="Staggs R."/>
            <person name="Stansfield I."/>
            <person name="Stumpf M.P."/>
            <person name="Sudbery P.E."/>
            <person name="Srikantha T."/>
            <person name="Zeng Q."/>
            <person name="Berman J."/>
            <person name="Berriman M."/>
            <person name="Heitman J."/>
            <person name="Gow N.A."/>
            <person name="Lorenz M.C."/>
            <person name="Birren B.W."/>
            <person name="Kellis M."/>
            <person name="Cuomo C.A."/>
        </authorList>
    </citation>
    <scope>NUCLEOTIDE SEQUENCE [LARGE SCALE GENOMIC DNA]</scope>
    <source>
        <strain evidence="2 3">ATCC 42720</strain>
    </source>
</reference>
<name>C4Y225_CLAL4</name>
<protein>
    <submittedName>
        <fullName evidence="2">Uncharacterized protein</fullName>
    </submittedName>
</protein>
<gene>
    <name evidence="2" type="ORF">CLUG_02257</name>
</gene>
<dbReference type="VEuPathDB" id="FungiDB:CLUG_02257"/>
<dbReference type="Proteomes" id="UP000007703">
    <property type="component" value="Unassembled WGS sequence"/>
</dbReference>
<evidence type="ECO:0000313" key="2">
    <source>
        <dbReference type="EMBL" id="EEQ38134.1"/>
    </source>
</evidence>
<dbReference type="AlphaFoldDB" id="C4Y225"/>
<feature type="region of interest" description="Disordered" evidence="1">
    <location>
        <begin position="214"/>
        <end position="248"/>
    </location>
</feature>
<proteinExistence type="predicted"/>
<dbReference type="EMBL" id="CH408077">
    <property type="protein sequence ID" value="EEQ38134.1"/>
    <property type="molecule type" value="Genomic_DNA"/>
</dbReference>